<gene>
    <name evidence="4" type="ORF">K435DRAFT_773492</name>
</gene>
<protein>
    <recommendedName>
        <fullName evidence="3">LCCL domain-containing protein</fullName>
    </recommendedName>
</protein>
<dbReference type="EMBL" id="ML179045">
    <property type="protein sequence ID" value="THV05982.1"/>
    <property type="molecule type" value="Genomic_DNA"/>
</dbReference>
<dbReference type="InterPro" id="IPR036609">
    <property type="entry name" value="LCCL_sf"/>
</dbReference>
<dbReference type="AlphaFoldDB" id="A0A4S8MSM6"/>
<dbReference type="SUPFAM" id="SSF69848">
    <property type="entry name" value="LCCL domain"/>
    <property type="match status" value="1"/>
</dbReference>
<evidence type="ECO:0000313" key="5">
    <source>
        <dbReference type="Proteomes" id="UP000297245"/>
    </source>
</evidence>
<organism evidence="4 5">
    <name type="scientific">Dendrothele bispora (strain CBS 962.96)</name>
    <dbReference type="NCBI Taxonomy" id="1314807"/>
    <lineage>
        <taxon>Eukaryota</taxon>
        <taxon>Fungi</taxon>
        <taxon>Dikarya</taxon>
        <taxon>Basidiomycota</taxon>
        <taxon>Agaricomycotina</taxon>
        <taxon>Agaricomycetes</taxon>
        <taxon>Agaricomycetidae</taxon>
        <taxon>Agaricales</taxon>
        <taxon>Agaricales incertae sedis</taxon>
        <taxon>Dendrothele</taxon>
    </lineage>
</organism>
<keyword evidence="2" id="KW-0812">Transmembrane</keyword>
<feature type="transmembrane region" description="Helical" evidence="2">
    <location>
        <begin position="121"/>
        <end position="144"/>
    </location>
</feature>
<feature type="transmembrane region" description="Helical" evidence="2">
    <location>
        <begin position="414"/>
        <end position="432"/>
    </location>
</feature>
<feature type="region of interest" description="Disordered" evidence="1">
    <location>
        <begin position="1"/>
        <end position="42"/>
    </location>
</feature>
<dbReference type="InterPro" id="IPR004043">
    <property type="entry name" value="LCCL"/>
</dbReference>
<feature type="transmembrane region" description="Helical" evidence="2">
    <location>
        <begin position="489"/>
        <end position="512"/>
    </location>
</feature>
<reference evidence="4 5" key="1">
    <citation type="journal article" date="2019" name="Nat. Ecol. Evol.">
        <title>Megaphylogeny resolves global patterns of mushroom evolution.</title>
        <authorList>
            <person name="Varga T."/>
            <person name="Krizsan K."/>
            <person name="Foldi C."/>
            <person name="Dima B."/>
            <person name="Sanchez-Garcia M."/>
            <person name="Sanchez-Ramirez S."/>
            <person name="Szollosi G.J."/>
            <person name="Szarkandi J.G."/>
            <person name="Papp V."/>
            <person name="Albert L."/>
            <person name="Andreopoulos W."/>
            <person name="Angelini C."/>
            <person name="Antonin V."/>
            <person name="Barry K.W."/>
            <person name="Bougher N.L."/>
            <person name="Buchanan P."/>
            <person name="Buyck B."/>
            <person name="Bense V."/>
            <person name="Catcheside P."/>
            <person name="Chovatia M."/>
            <person name="Cooper J."/>
            <person name="Damon W."/>
            <person name="Desjardin D."/>
            <person name="Finy P."/>
            <person name="Geml J."/>
            <person name="Haridas S."/>
            <person name="Hughes K."/>
            <person name="Justo A."/>
            <person name="Karasinski D."/>
            <person name="Kautmanova I."/>
            <person name="Kiss B."/>
            <person name="Kocsube S."/>
            <person name="Kotiranta H."/>
            <person name="LaButti K.M."/>
            <person name="Lechner B.E."/>
            <person name="Liimatainen K."/>
            <person name="Lipzen A."/>
            <person name="Lukacs Z."/>
            <person name="Mihaltcheva S."/>
            <person name="Morgado L.N."/>
            <person name="Niskanen T."/>
            <person name="Noordeloos M.E."/>
            <person name="Ohm R.A."/>
            <person name="Ortiz-Santana B."/>
            <person name="Ovrebo C."/>
            <person name="Racz N."/>
            <person name="Riley R."/>
            <person name="Savchenko A."/>
            <person name="Shiryaev A."/>
            <person name="Soop K."/>
            <person name="Spirin V."/>
            <person name="Szebenyi C."/>
            <person name="Tomsovsky M."/>
            <person name="Tulloss R.E."/>
            <person name="Uehling J."/>
            <person name="Grigoriev I.V."/>
            <person name="Vagvolgyi C."/>
            <person name="Papp T."/>
            <person name="Martin F.M."/>
            <person name="Miettinen O."/>
            <person name="Hibbett D.S."/>
            <person name="Nagy L.G."/>
        </authorList>
    </citation>
    <scope>NUCLEOTIDE SEQUENCE [LARGE SCALE GENOMIC DNA]</scope>
    <source>
        <strain evidence="4 5">CBS 962.96</strain>
    </source>
</reference>
<dbReference type="PANTHER" id="PTHR31331">
    <property type="entry name" value="LCCL DOMAIN PROTEIN (AFU_ORTHOLOGUE AFUA_5G08630)"/>
    <property type="match status" value="1"/>
</dbReference>
<dbReference type="PANTHER" id="PTHR31331:SF1">
    <property type="entry name" value="CYSTEINE RICH SECRETORY PROTEIN LCCL DOMAIN CONTAINING 2"/>
    <property type="match status" value="1"/>
</dbReference>
<feature type="domain" description="LCCL" evidence="3">
    <location>
        <begin position="180"/>
        <end position="265"/>
    </location>
</feature>
<feature type="transmembrane region" description="Helical" evidence="2">
    <location>
        <begin position="292"/>
        <end position="309"/>
    </location>
</feature>
<feature type="transmembrane region" description="Helical" evidence="2">
    <location>
        <begin position="316"/>
        <end position="335"/>
    </location>
</feature>
<dbReference type="Proteomes" id="UP000297245">
    <property type="component" value="Unassembled WGS sequence"/>
</dbReference>
<keyword evidence="2" id="KW-1133">Transmembrane helix</keyword>
<keyword evidence="2" id="KW-0472">Membrane</keyword>
<evidence type="ECO:0000256" key="1">
    <source>
        <dbReference type="SAM" id="MobiDB-lite"/>
    </source>
</evidence>
<evidence type="ECO:0000313" key="4">
    <source>
        <dbReference type="EMBL" id="THV05982.1"/>
    </source>
</evidence>
<feature type="compositionally biased region" description="Low complexity" evidence="1">
    <location>
        <begin position="1"/>
        <end position="20"/>
    </location>
</feature>
<name>A0A4S8MSM6_DENBC</name>
<proteinExistence type="predicted"/>
<evidence type="ECO:0000256" key="2">
    <source>
        <dbReference type="SAM" id="Phobius"/>
    </source>
</evidence>
<accession>A0A4S8MSM6</accession>
<dbReference type="OrthoDB" id="441660at2759"/>
<feature type="transmembrane region" description="Helical" evidence="2">
    <location>
        <begin position="444"/>
        <end position="469"/>
    </location>
</feature>
<dbReference type="InterPro" id="IPR051957">
    <property type="entry name" value="CRISP-LCCL_domain"/>
</dbReference>
<feature type="transmembrane region" description="Helical" evidence="2">
    <location>
        <begin position="347"/>
        <end position="366"/>
    </location>
</feature>
<keyword evidence="5" id="KW-1185">Reference proteome</keyword>
<sequence>MQAVPSSASSHDSSSVSHLPSTDKPSLDLRNSSSSDDPEIVTPQARPSWINRFKARITSRHPTFYSKASRFLIYWRGPRPKVDLPNPKPFLNLDLHVRGHHLVLPIESIFIRNTRYFTSPWLFIILAAIYIVAFAFFARAQWFLTPSDDFIGCTSTFWGPNVNCGLDGQICTNLDQSTFDFRCPAQCSQVPLQNPRTIGDQQMDLVPLIVGGGDPDGTYRGDTFICAAAVQAGLISDRRGGCVSVNVIGNFTDFLPFTGHGLSSIGFPTVFPLSWRFDDSTSLSHCADNRDFGLVFNVLITCLIFFILRPKPIVKFWCLVCIGFWHIVLFSQPAGPPPPLDDAFGTFLPVLFIAYGLWRVAIRFTLPAFNNAPIESSIWYLGPFWVGVLSNLTLDKIPIDRLTASDLTKRSGAITALVIIVIVIAILVINQIRVFRKTGWVPYYLAWYIAGGLVAMVLALLPGLSFRLHHYILGMVLMPVTGVPTRLSAVYQGFLLGLFLNGAAAFGLDSILQTAAELRQDAVIGSDLPVFLTNSTSYNSSIPLANQTIFWDSLPNTEWDGFSLLVDDVERYVGSALNFSLASLNASLPHFFRLALTSGGTPGDFTNAAVLYPNGTWVDPLPGASF</sequence>
<dbReference type="Gene3D" id="2.170.130.20">
    <property type="entry name" value="LCCL-like domain"/>
    <property type="match status" value="1"/>
</dbReference>
<dbReference type="PROSITE" id="PS50820">
    <property type="entry name" value="LCCL"/>
    <property type="match status" value="1"/>
</dbReference>
<dbReference type="Pfam" id="PF03815">
    <property type="entry name" value="LCCL"/>
    <property type="match status" value="1"/>
</dbReference>
<evidence type="ECO:0000259" key="3">
    <source>
        <dbReference type="PROSITE" id="PS50820"/>
    </source>
</evidence>